<sequence length="224" mass="25035">MNLNADFSLRAVAHADAMDWIDSPMPGVSRKMLDRIGDEVARATSIVRYAPHSHFSPHTHGGGEEFLVLEGVFQDEHGDYPPGAYVRNPPQTRHTPRSDAGCTILVKLWQFMPSDRQQVRLPAAQVPPAPDPLRPHVMRQPLYRDERESVRIETWAANREIAFDPEGGLEVFVLDGEFVEGGDRFRAWSWLRLPPGQRLHAATGAAGARVWVKEGHLKAPVMPA</sequence>
<dbReference type="InterPro" id="IPR014710">
    <property type="entry name" value="RmlC-like_jellyroll"/>
</dbReference>
<dbReference type="Gene3D" id="2.60.120.10">
    <property type="entry name" value="Jelly Rolls"/>
    <property type="match status" value="1"/>
</dbReference>
<keyword evidence="3" id="KW-1185">Reference proteome</keyword>
<accession>A0ABY1QPM1</accession>
<dbReference type="InterPro" id="IPR025979">
    <property type="entry name" value="ChrR-like_cupin_dom"/>
</dbReference>
<reference evidence="2 3" key="1">
    <citation type="submission" date="2017-05" db="EMBL/GenBank/DDBJ databases">
        <authorList>
            <person name="Varghese N."/>
            <person name="Submissions S."/>
        </authorList>
    </citation>
    <scope>NUCLEOTIDE SEQUENCE [LARGE SCALE GENOMIC DNA]</scope>
    <source>
        <strain evidence="2 3">DSM 26001</strain>
    </source>
</reference>
<evidence type="ECO:0000313" key="2">
    <source>
        <dbReference type="EMBL" id="SMP77359.1"/>
    </source>
</evidence>
<comment type="caution">
    <text evidence="2">The sequence shown here is derived from an EMBL/GenBank/DDBJ whole genome shotgun (WGS) entry which is preliminary data.</text>
</comment>
<proteinExistence type="predicted"/>
<name>A0ABY1QPM1_9BURK</name>
<evidence type="ECO:0000313" key="3">
    <source>
        <dbReference type="Proteomes" id="UP001158049"/>
    </source>
</evidence>
<dbReference type="Proteomes" id="UP001158049">
    <property type="component" value="Unassembled WGS sequence"/>
</dbReference>
<gene>
    <name evidence="2" type="ORF">SAMN06295970_12669</name>
</gene>
<dbReference type="EMBL" id="FXUL01000026">
    <property type="protein sequence ID" value="SMP77359.1"/>
    <property type="molecule type" value="Genomic_DNA"/>
</dbReference>
<dbReference type="SUPFAM" id="SSF51182">
    <property type="entry name" value="RmlC-like cupins"/>
    <property type="match status" value="2"/>
</dbReference>
<organism evidence="2 3">
    <name type="scientific">Noviherbaspirillum suwonense</name>
    <dbReference type="NCBI Taxonomy" id="1224511"/>
    <lineage>
        <taxon>Bacteria</taxon>
        <taxon>Pseudomonadati</taxon>
        <taxon>Pseudomonadota</taxon>
        <taxon>Betaproteobacteria</taxon>
        <taxon>Burkholderiales</taxon>
        <taxon>Oxalobacteraceae</taxon>
        <taxon>Noviherbaspirillum</taxon>
    </lineage>
</organism>
<feature type="domain" description="ChrR-like cupin" evidence="1">
    <location>
        <begin position="10"/>
        <end position="111"/>
    </location>
</feature>
<dbReference type="RefSeq" id="WP_283444935.1">
    <property type="nucleotide sequence ID" value="NZ_FXUL01000026.1"/>
</dbReference>
<protein>
    <submittedName>
        <fullName evidence="2">Anti-ECFsigma factor, ChrR</fullName>
    </submittedName>
</protein>
<evidence type="ECO:0000259" key="1">
    <source>
        <dbReference type="Pfam" id="PF12973"/>
    </source>
</evidence>
<dbReference type="CDD" id="cd20303">
    <property type="entry name" value="cupin_ChrR_1"/>
    <property type="match status" value="1"/>
</dbReference>
<dbReference type="Pfam" id="PF12973">
    <property type="entry name" value="Cupin_7"/>
    <property type="match status" value="1"/>
</dbReference>
<dbReference type="InterPro" id="IPR011051">
    <property type="entry name" value="RmlC_Cupin_sf"/>
</dbReference>